<comment type="caution">
    <text evidence="1">The sequence shown here is derived from an EMBL/GenBank/DDBJ whole genome shotgun (WGS) entry which is preliminary data.</text>
</comment>
<protein>
    <submittedName>
        <fullName evidence="1">Uncharacterized protein</fullName>
    </submittedName>
</protein>
<sequence>MLQRQSSSSRAPDGEHFTTQPIQQQAIYSPRNLRVYTSGGRLPLYFRPYNPLRRDYRETLRARLASEKLVHLIPVVLLLCLFILWWFSYPAMFNKYFLLLKAVNLIIKDGKIVEVQPVEMPPPFR</sequence>
<keyword evidence="2" id="KW-1185">Reference proteome</keyword>
<name>A0ACB7HTQ2_MANES</name>
<organism evidence="1 2">
    <name type="scientific">Manihot esculenta</name>
    <name type="common">Cassava</name>
    <name type="synonym">Jatropha manihot</name>
    <dbReference type="NCBI Taxonomy" id="3983"/>
    <lineage>
        <taxon>Eukaryota</taxon>
        <taxon>Viridiplantae</taxon>
        <taxon>Streptophyta</taxon>
        <taxon>Embryophyta</taxon>
        <taxon>Tracheophyta</taxon>
        <taxon>Spermatophyta</taxon>
        <taxon>Magnoliopsida</taxon>
        <taxon>eudicotyledons</taxon>
        <taxon>Gunneridae</taxon>
        <taxon>Pentapetalae</taxon>
        <taxon>rosids</taxon>
        <taxon>fabids</taxon>
        <taxon>Malpighiales</taxon>
        <taxon>Euphorbiaceae</taxon>
        <taxon>Crotonoideae</taxon>
        <taxon>Manihoteae</taxon>
        <taxon>Manihot</taxon>
    </lineage>
</organism>
<dbReference type="Proteomes" id="UP000091857">
    <property type="component" value="Chromosome 4"/>
</dbReference>
<dbReference type="EMBL" id="CM004390">
    <property type="protein sequence ID" value="KAG8655319.1"/>
    <property type="molecule type" value="Genomic_DNA"/>
</dbReference>
<gene>
    <name evidence="1" type="ORF">MANES_04G027600v8</name>
</gene>
<reference evidence="2" key="1">
    <citation type="journal article" date="2016" name="Nat. Biotechnol.">
        <title>Sequencing wild and cultivated cassava and related species reveals extensive interspecific hybridization and genetic diversity.</title>
        <authorList>
            <person name="Bredeson J.V."/>
            <person name="Lyons J.B."/>
            <person name="Prochnik S.E."/>
            <person name="Wu G.A."/>
            <person name="Ha C.M."/>
            <person name="Edsinger-Gonzales E."/>
            <person name="Grimwood J."/>
            <person name="Schmutz J."/>
            <person name="Rabbi I.Y."/>
            <person name="Egesi C."/>
            <person name="Nauluvula P."/>
            <person name="Lebot V."/>
            <person name="Ndunguru J."/>
            <person name="Mkamilo G."/>
            <person name="Bart R.S."/>
            <person name="Setter T.L."/>
            <person name="Gleadow R.M."/>
            <person name="Kulakow P."/>
            <person name="Ferguson M.E."/>
            <person name="Rounsley S."/>
            <person name="Rokhsar D.S."/>
        </authorList>
    </citation>
    <scope>NUCLEOTIDE SEQUENCE [LARGE SCALE GENOMIC DNA]</scope>
    <source>
        <strain evidence="2">cv. AM560-2</strain>
    </source>
</reference>
<evidence type="ECO:0000313" key="2">
    <source>
        <dbReference type="Proteomes" id="UP000091857"/>
    </source>
</evidence>
<accession>A0ACB7HTQ2</accession>
<proteinExistence type="predicted"/>
<evidence type="ECO:0000313" key="1">
    <source>
        <dbReference type="EMBL" id="KAG8655319.1"/>
    </source>
</evidence>